<dbReference type="InterPro" id="IPR036396">
    <property type="entry name" value="Cyt_P450_sf"/>
</dbReference>
<accession>A0A8J5FW63</accession>
<keyword evidence="3" id="KW-0560">Oxidoreductase</keyword>
<evidence type="ECO:0000256" key="3">
    <source>
        <dbReference type="ARBA" id="ARBA00023002"/>
    </source>
</evidence>
<evidence type="ECO:0000313" key="6">
    <source>
        <dbReference type="Proteomes" id="UP000734854"/>
    </source>
</evidence>
<dbReference type="PANTHER" id="PTHR24296">
    <property type="entry name" value="CYTOCHROME P450"/>
    <property type="match status" value="1"/>
</dbReference>
<comment type="caution">
    <text evidence="5">The sequence shown here is derived from an EMBL/GenBank/DDBJ whole genome shotgun (WGS) entry which is preliminary data.</text>
</comment>
<dbReference type="GO" id="GO:0016705">
    <property type="term" value="F:oxidoreductase activity, acting on paired donors, with incorporation or reduction of molecular oxygen"/>
    <property type="evidence" value="ECO:0007669"/>
    <property type="project" value="InterPro"/>
</dbReference>
<dbReference type="Proteomes" id="UP000734854">
    <property type="component" value="Unassembled WGS sequence"/>
</dbReference>
<evidence type="ECO:0000256" key="1">
    <source>
        <dbReference type="ARBA" id="ARBA00010617"/>
    </source>
</evidence>
<dbReference type="SUPFAM" id="SSF48264">
    <property type="entry name" value="Cytochrome P450"/>
    <property type="match status" value="1"/>
</dbReference>
<dbReference type="AlphaFoldDB" id="A0A8J5FW63"/>
<keyword evidence="2" id="KW-0479">Metal-binding</keyword>
<proteinExistence type="inferred from homology"/>
<comment type="similarity">
    <text evidence="1">Belongs to the cytochrome P450 family.</text>
</comment>
<reference evidence="5 6" key="1">
    <citation type="submission" date="2020-08" db="EMBL/GenBank/DDBJ databases">
        <title>Plant Genome Project.</title>
        <authorList>
            <person name="Zhang R.-G."/>
        </authorList>
    </citation>
    <scope>NUCLEOTIDE SEQUENCE [LARGE SCALE GENOMIC DNA]</scope>
    <source>
        <tissue evidence="5">Rhizome</tissue>
    </source>
</reference>
<keyword evidence="4" id="KW-0408">Iron</keyword>
<sequence length="88" mass="10261">MNYIATCDPVHLHHIFNANFPKYPKGDEFADIFDILGDDIFISDKERWRRQRAKAHNLINQRSFQSFMASNNHNNVEKGLLSLLDEVA</sequence>
<dbReference type="GO" id="GO:0004497">
    <property type="term" value="F:monooxygenase activity"/>
    <property type="evidence" value="ECO:0007669"/>
    <property type="project" value="InterPro"/>
</dbReference>
<dbReference type="GO" id="GO:0005506">
    <property type="term" value="F:iron ion binding"/>
    <property type="evidence" value="ECO:0007669"/>
    <property type="project" value="InterPro"/>
</dbReference>
<evidence type="ECO:0000256" key="2">
    <source>
        <dbReference type="ARBA" id="ARBA00022723"/>
    </source>
</evidence>
<evidence type="ECO:0008006" key="7">
    <source>
        <dbReference type="Google" id="ProtNLM"/>
    </source>
</evidence>
<keyword evidence="6" id="KW-1185">Reference proteome</keyword>
<protein>
    <recommendedName>
        <fullName evidence="7">Cytochrome P450</fullName>
    </recommendedName>
</protein>
<gene>
    <name evidence="5" type="ORF">ZIOFF_048184</name>
</gene>
<dbReference type="EMBL" id="JACMSC010000013">
    <property type="protein sequence ID" value="KAG6493207.1"/>
    <property type="molecule type" value="Genomic_DNA"/>
</dbReference>
<evidence type="ECO:0000256" key="4">
    <source>
        <dbReference type="ARBA" id="ARBA00023004"/>
    </source>
</evidence>
<evidence type="ECO:0000313" key="5">
    <source>
        <dbReference type="EMBL" id="KAG6493207.1"/>
    </source>
</evidence>
<organism evidence="5 6">
    <name type="scientific">Zingiber officinale</name>
    <name type="common">Ginger</name>
    <name type="synonym">Amomum zingiber</name>
    <dbReference type="NCBI Taxonomy" id="94328"/>
    <lineage>
        <taxon>Eukaryota</taxon>
        <taxon>Viridiplantae</taxon>
        <taxon>Streptophyta</taxon>
        <taxon>Embryophyta</taxon>
        <taxon>Tracheophyta</taxon>
        <taxon>Spermatophyta</taxon>
        <taxon>Magnoliopsida</taxon>
        <taxon>Liliopsida</taxon>
        <taxon>Zingiberales</taxon>
        <taxon>Zingiberaceae</taxon>
        <taxon>Zingiber</taxon>
    </lineage>
</organism>
<dbReference type="Gene3D" id="1.10.630.10">
    <property type="entry name" value="Cytochrome P450"/>
    <property type="match status" value="1"/>
</dbReference>
<name>A0A8J5FW63_ZINOF</name>
<dbReference type="GO" id="GO:0020037">
    <property type="term" value="F:heme binding"/>
    <property type="evidence" value="ECO:0007669"/>
    <property type="project" value="InterPro"/>
</dbReference>